<evidence type="ECO:0000313" key="1">
    <source>
        <dbReference type="Proteomes" id="UP000694861"/>
    </source>
</evidence>
<dbReference type="Pfam" id="PF04827">
    <property type="entry name" value="Plant_tran"/>
    <property type="match status" value="1"/>
</dbReference>
<evidence type="ECO:0000313" key="2">
    <source>
        <dbReference type="RefSeq" id="XP_016647064.1"/>
    </source>
</evidence>
<keyword evidence="1" id="KW-1185">Reference proteome</keyword>
<sequence length="184" mass="21442">MHDICNYDTYFVQKYDAIGVLGLLQEQKLTAALGMLAYGASIEQVNEIAWMRKSTILECLVGFCDAIENLYKREYLRKPTTRDLRRLVQKVKAQGFLCMIGNIDCMHWQWKNCPTAWRATRMLDEEVLESIMMTGFILHNIIVEDEYDYDAPEVFDYDAPEVFEPDPMNTTLTRIYKRRMGANG</sequence>
<dbReference type="PANTHER" id="PTHR47150:SF5">
    <property type="entry name" value="OS07G0546750 PROTEIN"/>
    <property type="match status" value="1"/>
</dbReference>
<accession>A0ABM1LI37</accession>
<proteinExistence type="predicted"/>
<dbReference type="Proteomes" id="UP000694861">
    <property type="component" value="Linkage group LG2"/>
</dbReference>
<dbReference type="InterPro" id="IPR006912">
    <property type="entry name" value="Harbinger_derived_prot"/>
</dbReference>
<dbReference type="RefSeq" id="XP_016647064.1">
    <property type="nucleotide sequence ID" value="XM_016791578.1"/>
</dbReference>
<organism evidence="1 2">
    <name type="scientific">Prunus mume</name>
    <name type="common">Japanese apricot</name>
    <name type="synonym">Armeniaca mume</name>
    <dbReference type="NCBI Taxonomy" id="102107"/>
    <lineage>
        <taxon>Eukaryota</taxon>
        <taxon>Viridiplantae</taxon>
        <taxon>Streptophyta</taxon>
        <taxon>Embryophyta</taxon>
        <taxon>Tracheophyta</taxon>
        <taxon>Spermatophyta</taxon>
        <taxon>Magnoliopsida</taxon>
        <taxon>eudicotyledons</taxon>
        <taxon>Gunneridae</taxon>
        <taxon>Pentapetalae</taxon>
        <taxon>rosids</taxon>
        <taxon>fabids</taxon>
        <taxon>Rosales</taxon>
        <taxon>Rosaceae</taxon>
        <taxon>Amygdaloideae</taxon>
        <taxon>Amygdaleae</taxon>
        <taxon>Prunus</taxon>
    </lineage>
</organism>
<dbReference type="GeneID" id="107880302"/>
<dbReference type="PANTHER" id="PTHR47150">
    <property type="entry name" value="OS12G0169200 PROTEIN"/>
    <property type="match status" value="1"/>
</dbReference>
<protein>
    <submittedName>
        <fullName evidence="2">Uncharacterized protein LOC107880302</fullName>
    </submittedName>
</protein>
<reference evidence="2" key="2">
    <citation type="submission" date="2025-08" db="UniProtKB">
        <authorList>
            <consortium name="RefSeq"/>
        </authorList>
    </citation>
    <scope>IDENTIFICATION</scope>
</reference>
<name>A0ABM1LI37_PRUMU</name>
<gene>
    <name evidence="2" type="primary">LOC107880302</name>
</gene>
<reference evidence="1" key="1">
    <citation type="journal article" date="2012" name="Nat. Commun.">
        <title>The genome of Prunus mume.</title>
        <authorList>
            <person name="Zhang Q."/>
            <person name="Chen W."/>
            <person name="Sun L."/>
            <person name="Zhao F."/>
            <person name="Huang B."/>
            <person name="Yang W."/>
            <person name="Tao Y."/>
            <person name="Wang J."/>
            <person name="Yuan Z."/>
            <person name="Fan G."/>
            <person name="Xing Z."/>
            <person name="Han C."/>
            <person name="Pan H."/>
            <person name="Zhong X."/>
            <person name="Shi W."/>
            <person name="Liang X."/>
            <person name="Du D."/>
            <person name="Sun F."/>
            <person name="Xu Z."/>
            <person name="Hao R."/>
            <person name="Lv T."/>
            <person name="Lv Y."/>
            <person name="Zheng Z."/>
            <person name="Sun M."/>
            <person name="Luo L."/>
            <person name="Cai M."/>
            <person name="Gao Y."/>
            <person name="Wang J."/>
            <person name="Yin Y."/>
            <person name="Xu X."/>
            <person name="Cheng T."/>
            <person name="Wang J."/>
        </authorList>
    </citation>
    <scope>NUCLEOTIDE SEQUENCE [LARGE SCALE GENOMIC DNA]</scope>
</reference>